<feature type="region of interest" description="Disordered" evidence="1">
    <location>
        <begin position="38"/>
        <end position="65"/>
    </location>
</feature>
<name>A0AAN9NMZ5_PSOTE</name>
<comment type="caution">
    <text evidence="3">The sequence shown here is derived from an EMBL/GenBank/DDBJ whole genome shotgun (WGS) entry which is preliminary data.</text>
</comment>
<dbReference type="AlphaFoldDB" id="A0AAN9NMZ5"/>
<feature type="signal peptide" evidence="2">
    <location>
        <begin position="1"/>
        <end position="25"/>
    </location>
</feature>
<evidence type="ECO:0000313" key="3">
    <source>
        <dbReference type="EMBL" id="KAK7375961.1"/>
    </source>
</evidence>
<evidence type="ECO:0008006" key="5">
    <source>
        <dbReference type="Google" id="ProtNLM"/>
    </source>
</evidence>
<accession>A0AAN9NMZ5</accession>
<organism evidence="3 4">
    <name type="scientific">Psophocarpus tetragonolobus</name>
    <name type="common">Winged bean</name>
    <name type="synonym">Dolichos tetragonolobus</name>
    <dbReference type="NCBI Taxonomy" id="3891"/>
    <lineage>
        <taxon>Eukaryota</taxon>
        <taxon>Viridiplantae</taxon>
        <taxon>Streptophyta</taxon>
        <taxon>Embryophyta</taxon>
        <taxon>Tracheophyta</taxon>
        <taxon>Spermatophyta</taxon>
        <taxon>Magnoliopsida</taxon>
        <taxon>eudicotyledons</taxon>
        <taxon>Gunneridae</taxon>
        <taxon>Pentapetalae</taxon>
        <taxon>rosids</taxon>
        <taxon>fabids</taxon>
        <taxon>Fabales</taxon>
        <taxon>Fabaceae</taxon>
        <taxon>Papilionoideae</taxon>
        <taxon>50 kb inversion clade</taxon>
        <taxon>NPAAA clade</taxon>
        <taxon>indigoferoid/millettioid clade</taxon>
        <taxon>Phaseoleae</taxon>
        <taxon>Psophocarpus</taxon>
    </lineage>
</organism>
<sequence>MHGMLFQLCVHVLIFVMLAFFYCLAAFPNLPDSHRAIHSHQGNSPLPSRWSDSNLQSSGYEPDEFTDHSTPLLPLLFLFFHDSHRLLGRDRTSA</sequence>
<evidence type="ECO:0000313" key="4">
    <source>
        <dbReference type="Proteomes" id="UP001386955"/>
    </source>
</evidence>
<keyword evidence="4" id="KW-1185">Reference proteome</keyword>
<evidence type="ECO:0000256" key="1">
    <source>
        <dbReference type="SAM" id="MobiDB-lite"/>
    </source>
</evidence>
<gene>
    <name evidence="3" type="ORF">VNO78_35277</name>
</gene>
<feature type="compositionally biased region" description="Polar residues" evidence="1">
    <location>
        <begin position="40"/>
        <end position="59"/>
    </location>
</feature>
<dbReference type="Proteomes" id="UP001386955">
    <property type="component" value="Unassembled WGS sequence"/>
</dbReference>
<protein>
    <recommendedName>
        <fullName evidence="5">Secreted protein</fullName>
    </recommendedName>
</protein>
<proteinExistence type="predicted"/>
<keyword evidence="2" id="KW-0732">Signal</keyword>
<evidence type="ECO:0000256" key="2">
    <source>
        <dbReference type="SAM" id="SignalP"/>
    </source>
</evidence>
<dbReference type="EMBL" id="JAYMYS010000040">
    <property type="protein sequence ID" value="KAK7375961.1"/>
    <property type="molecule type" value="Genomic_DNA"/>
</dbReference>
<reference evidence="3 4" key="1">
    <citation type="submission" date="2024-01" db="EMBL/GenBank/DDBJ databases">
        <title>The genomes of 5 underutilized Papilionoideae crops provide insights into root nodulation and disease resistanc.</title>
        <authorList>
            <person name="Jiang F."/>
        </authorList>
    </citation>
    <scope>NUCLEOTIDE SEQUENCE [LARGE SCALE GENOMIC DNA]</scope>
    <source>
        <strain evidence="3">DUOXIRENSHENG_FW03</strain>
        <tissue evidence="3">Leaves</tissue>
    </source>
</reference>
<feature type="chain" id="PRO_5042831896" description="Secreted protein" evidence="2">
    <location>
        <begin position="26"/>
        <end position="94"/>
    </location>
</feature>